<feature type="region of interest" description="Disordered" evidence="1">
    <location>
        <begin position="1275"/>
        <end position="1323"/>
    </location>
</feature>
<sequence length="1323" mass="146532">MWRVSAKVAYRTLLYTIATALVLFAVLLSVLRYLLPQLPDVTANVEQFLSQNYAVEVTIDKLGADWNTAGPQLILRDIEVSKIGTEETSLQLNEARVVFNFWRSLRSWSVQFEQVTLADLHVTYDLRDSSLTSNTGVGDQLPRFFLNQLDHVAIENSTLELVNLVGVRRAIVIDRLSWSNQGRSHQGIGSFRIDGLASNALDVMIEVEGNDPADLAGQIYVQASNLDIAAWLQQKVVDSKVLQAEFNFTMWLNFAGSDFRNGTLQLARNELHWQVGERQHQLVIPKGLLRLRPQGNGWLVNNNPITFIQDSTTWTLPTASWLQTPELLAFSVEDVPMAPFFRLASLTGGKGQRFADAVQQSALAGTVDFSLQHQIEQSPQWQISANNVVWQQTNGVPGLDQVELNAIGKGTAARWSLQGSQVAISSSALSDSAPWRLQELNLAGDFAWQEGLWELWVDGDSRADLEGLPLALRGRIRQRDQLELAVRVNDASAEPIPAEVLRRYLPSVMGGNLNDYLQTSLIEGAADDLAMVWRGPLANFPYPDATGVFQAQANLRDLVYRFQPEWPSVTDATAQLNFTNERMHIVTTAGKLGDIGLTRVDTVIPNLLAAPPTLRVTSVISGDATGLQPIFTASPMASSLGETFTQLQLSGPVEGTLELTIPLDNSQSVVAEGVAELIGNQLYVNNLQQEFNNVRGQIRFRNDVIQSDELNFTWQQLPVVAELNAEAREDDYHVQLITRGQWSMQELTERVPLTAQLASGEFVWQGRLALSLPDNGGYSFHWQQQSDLEEFALHFPAPLESAMGQTLPWQLQVSGGPESLLINSSLGDDSLIELQYNGDASELQQGYARVGDRVGQTPNPDLLGLNPGFPLEVGLSEVDAGVWLRQLAAAAQWIEDVSSSADTGRGAELNFAAPVPDLLELRADRLILGGHELTDNAVVAWRQEEPTNEGSVTTWRYRWRAEQAALAGVYWPEDGEQRARLEIDADYLELAIPPEPEEQIVAEVEQAQDYSLWPTVEFNCKRCQYGSYPLGEVAFRLQPSSELLRFETLAISRGEHQLDATLDWQVATANTDAETRFEGSFSSGDLGAFLSEYEITSIIRDSPAEFDFQLSWQGSPEAFDVANLDGEMDWQLGQGYLNDVSDRGARLFSLLSLEGILRKLRFDFRDVFANGLFFTEFNGRFDIENGVVTTRNAKMDGSAGNMEISGTSNLVTDEIDYQLFYVPKVTSSLPVILAWMVNPPSGLAALLIDRMLQDAEVISRLEYKISGTIDEPVVEEVSRDSREVTIPVDEPPQEEGNDSNQDSATDSGTDDQPANPQGQPEDN</sequence>
<dbReference type="Proteomes" id="UP000287198">
    <property type="component" value="Unassembled WGS sequence"/>
</dbReference>
<evidence type="ECO:0000256" key="2">
    <source>
        <dbReference type="SAM" id="Phobius"/>
    </source>
</evidence>
<dbReference type="InterPro" id="IPR011836">
    <property type="entry name" value="YhdP"/>
</dbReference>
<dbReference type="RefSeq" id="WP_126763626.1">
    <property type="nucleotide sequence ID" value="NZ_JBHLTZ010000012.1"/>
</dbReference>
<dbReference type="NCBIfam" id="TIGR02099">
    <property type="entry name" value="YhdP family protein"/>
    <property type="match status" value="1"/>
</dbReference>
<dbReference type="InterPro" id="IPR025263">
    <property type="entry name" value="YhdP_central"/>
</dbReference>
<keyword evidence="2" id="KW-0812">Transmembrane</keyword>
<dbReference type="EMBL" id="PIPW01000002">
    <property type="protein sequence ID" value="RUO52989.1"/>
    <property type="molecule type" value="Genomic_DNA"/>
</dbReference>
<name>A0A432XWA6_9GAMM</name>
<evidence type="ECO:0000313" key="4">
    <source>
        <dbReference type="EMBL" id="RUO52989.1"/>
    </source>
</evidence>
<keyword evidence="2" id="KW-1133">Transmembrane helix</keyword>
<evidence type="ECO:0000313" key="5">
    <source>
        <dbReference type="Proteomes" id="UP000287198"/>
    </source>
</evidence>
<keyword evidence="5" id="KW-1185">Reference proteome</keyword>
<evidence type="ECO:0000256" key="1">
    <source>
        <dbReference type="SAM" id="MobiDB-lite"/>
    </source>
</evidence>
<protein>
    <submittedName>
        <fullName evidence="4">TIGR02099 family protein</fullName>
    </submittedName>
</protein>
<dbReference type="PANTHER" id="PTHR38690:SF1">
    <property type="entry name" value="PROTEASE"/>
    <property type="match status" value="1"/>
</dbReference>
<keyword evidence="2" id="KW-0472">Membrane</keyword>
<dbReference type="PANTHER" id="PTHR38690">
    <property type="entry name" value="PROTEASE-RELATED"/>
    <property type="match status" value="1"/>
</dbReference>
<organism evidence="4 5">
    <name type="scientific">Pseudidiomarina halophila</name>
    <dbReference type="NCBI Taxonomy" id="1449799"/>
    <lineage>
        <taxon>Bacteria</taxon>
        <taxon>Pseudomonadati</taxon>
        <taxon>Pseudomonadota</taxon>
        <taxon>Gammaproteobacteria</taxon>
        <taxon>Alteromonadales</taxon>
        <taxon>Idiomarinaceae</taxon>
        <taxon>Pseudidiomarina</taxon>
    </lineage>
</organism>
<dbReference type="OrthoDB" id="9762238at2"/>
<gene>
    <name evidence="4" type="ORF">CWI69_08135</name>
</gene>
<feature type="compositionally biased region" description="Polar residues" evidence="1">
    <location>
        <begin position="1298"/>
        <end position="1323"/>
    </location>
</feature>
<accession>A0A432XWA6</accession>
<comment type="caution">
    <text evidence="4">The sequence shown here is derived from an EMBL/GenBank/DDBJ whole genome shotgun (WGS) entry which is preliminary data.</text>
</comment>
<dbReference type="Pfam" id="PF13116">
    <property type="entry name" value="YhdP"/>
    <property type="match status" value="1"/>
</dbReference>
<feature type="transmembrane region" description="Helical" evidence="2">
    <location>
        <begin position="12"/>
        <end position="35"/>
    </location>
</feature>
<feature type="domain" description="YhdP central" evidence="3">
    <location>
        <begin position="7"/>
        <end position="1274"/>
    </location>
</feature>
<evidence type="ECO:0000259" key="3">
    <source>
        <dbReference type="Pfam" id="PF13116"/>
    </source>
</evidence>
<proteinExistence type="predicted"/>
<reference evidence="5" key="1">
    <citation type="journal article" date="2018" name="Front. Microbiol.">
        <title>Genome-Based Analysis Reveals the Taxonomy and Diversity of the Family Idiomarinaceae.</title>
        <authorList>
            <person name="Liu Y."/>
            <person name="Lai Q."/>
            <person name="Shao Z."/>
        </authorList>
    </citation>
    <scope>NUCLEOTIDE SEQUENCE [LARGE SCALE GENOMIC DNA]</scope>
    <source>
        <strain evidence="5">BH195</strain>
    </source>
</reference>